<dbReference type="SUPFAM" id="SSF52317">
    <property type="entry name" value="Class I glutamine amidotransferase-like"/>
    <property type="match status" value="1"/>
</dbReference>
<dbReference type="InterPro" id="IPR009057">
    <property type="entry name" value="Homeodomain-like_sf"/>
</dbReference>
<evidence type="ECO:0000256" key="1">
    <source>
        <dbReference type="ARBA" id="ARBA00023015"/>
    </source>
</evidence>
<dbReference type="SMART" id="SM00342">
    <property type="entry name" value="HTH_ARAC"/>
    <property type="match status" value="1"/>
</dbReference>
<evidence type="ECO:0000256" key="2">
    <source>
        <dbReference type="ARBA" id="ARBA00023163"/>
    </source>
</evidence>
<dbReference type="SUPFAM" id="SSF46689">
    <property type="entry name" value="Homeodomain-like"/>
    <property type="match status" value="2"/>
</dbReference>
<dbReference type="PANTHER" id="PTHR43130">
    <property type="entry name" value="ARAC-FAMILY TRANSCRIPTIONAL REGULATOR"/>
    <property type="match status" value="1"/>
</dbReference>
<comment type="caution">
    <text evidence="4">The sequence shown here is derived from an EMBL/GenBank/DDBJ whole genome shotgun (WGS) entry which is preliminary data.</text>
</comment>
<dbReference type="CDD" id="cd03137">
    <property type="entry name" value="GATase1_AraC_1"/>
    <property type="match status" value="1"/>
</dbReference>
<dbReference type="InterPro" id="IPR029062">
    <property type="entry name" value="Class_I_gatase-like"/>
</dbReference>
<feature type="domain" description="HTH araC/xylS-type" evidence="3">
    <location>
        <begin position="208"/>
        <end position="306"/>
    </location>
</feature>
<keyword evidence="2" id="KW-0804">Transcription</keyword>
<dbReference type="Proteomes" id="UP001597299">
    <property type="component" value="Unassembled WGS sequence"/>
</dbReference>
<keyword evidence="1" id="KW-0805">Transcription regulation</keyword>
<dbReference type="InterPro" id="IPR052158">
    <property type="entry name" value="INH-QAR"/>
</dbReference>
<sequence>MRHVGFIMEDGFQVMGLAALSAFEFANLALGQQAYALSVMSETGGAIVSTLGVRIETEPLGEFPDTLLVLGELRPRPLTPALRDYVAAAGQHSRRVAGVCTGAFVLAEAGLLDGKAATTHWAHARILQSRFPSIRVEEDRIFVQDGNIWTSAGMSSAIDLALALIEDDHDAALARSIARRLVVYHRRPGGQSQFSALLELEPRSDRIKRALIYAKEHLRNPLTIDELADAASLSPRQFTRVFREETGQSPAKTVERLRLEAAKVMLEEGRHSMDTVARDTGFVDRDRMRRAFLRFFGHPPQTVRRNLRLTEGKGTTPEVTSTGELAN</sequence>
<keyword evidence="5" id="KW-1185">Reference proteome</keyword>
<dbReference type="Gene3D" id="3.40.50.880">
    <property type="match status" value="1"/>
</dbReference>
<gene>
    <name evidence="4" type="ORF">ACFSNC_25510</name>
</gene>
<dbReference type="InterPro" id="IPR018060">
    <property type="entry name" value="HTH_AraC"/>
</dbReference>
<dbReference type="RefSeq" id="WP_213356538.1">
    <property type="nucleotide sequence ID" value="NZ_JAHBGB010000046.1"/>
</dbReference>
<proteinExistence type="predicted"/>
<dbReference type="PANTHER" id="PTHR43130:SF3">
    <property type="entry name" value="HTH-TYPE TRANSCRIPTIONAL REGULATOR RV1931C"/>
    <property type="match status" value="1"/>
</dbReference>
<accession>A0ABW4Z5P2</accession>
<evidence type="ECO:0000259" key="3">
    <source>
        <dbReference type="PROSITE" id="PS01124"/>
    </source>
</evidence>
<evidence type="ECO:0000313" key="5">
    <source>
        <dbReference type="Proteomes" id="UP001597299"/>
    </source>
</evidence>
<reference evidence="5" key="1">
    <citation type="journal article" date="2019" name="Int. J. Syst. Evol. Microbiol.">
        <title>The Global Catalogue of Microorganisms (GCM) 10K type strain sequencing project: providing services to taxonomists for standard genome sequencing and annotation.</title>
        <authorList>
            <consortium name="The Broad Institute Genomics Platform"/>
            <consortium name="The Broad Institute Genome Sequencing Center for Infectious Disease"/>
            <person name="Wu L."/>
            <person name="Ma J."/>
        </authorList>
    </citation>
    <scope>NUCLEOTIDE SEQUENCE [LARGE SCALE GENOMIC DNA]</scope>
    <source>
        <strain evidence="5">CCM 7435</strain>
    </source>
</reference>
<dbReference type="Pfam" id="PF01965">
    <property type="entry name" value="DJ-1_PfpI"/>
    <property type="match status" value="1"/>
</dbReference>
<dbReference type="Pfam" id="PF12833">
    <property type="entry name" value="HTH_18"/>
    <property type="match status" value="1"/>
</dbReference>
<dbReference type="Gene3D" id="1.10.10.60">
    <property type="entry name" value="Homeodomain-like"/>
    <property type="match status" value="1"/>
</dbReference>
<organism evidence="4 5">
    <name type="scientific">Ancylobacter oerskovii</name>
    <dbReference type="NCBI Taxonomy" id="459519"/>
    <lineage>
        <taxon>Bacteria</taxon>
        <taxon>Pseudomonadati</taxon>
        <taxon>Pseudomonadota</taxon>
        <taxon>Alphaproteobacteria</taxon>
        <taxon>Hyphomicrobiales</taxon>
        <taxon>Xanthobacteraceae</taxon>
        <taxon>Ancylobacter</taxon>
    </lineage>
</organism>
<dbReference type="PROSITE" id="PS01124">
    <property type="entry name" value="HTH_ARAC_FAMILY_2"/>
    <property type="match status" value="1"/>
</dbReference>
<protein>
    <submittedName>
        <fullName evidence="4">GlxA family transcriptional regulator</fullName>
    </submittedName>
</protein>
<dbReference type="EMBL" id="JBHUHD010000004">
    <property type="protein sequence ID" value="MFD2143743.1"/>
    <property type="molecule type" value="Genomic_DNA"/>
</dbReference>
<name>A0ABW4Z5P2_9HYPH</name>
<dbReference type="InterPro" id="IPR002818">
    <property type="entry name" value="DJ-1/PfpI"/>
</dbReference>
<evidence type="ECO:0000313" key="4">
    <source>
        <dbReference type="EMBL" id="MFD2143743.1"/>
    </source>
</evidence>